<feature type="transmembrane region" description="Helical" evidence="1">
    <location>
        <begin position="35"/>
        <end position="58"/>
    </location>
</feature>
<protein>
    <submittedName>
        <fullName evidence="2">Uncharacterized protein</fullName>
    </submittedName>
</protein>
<evidence type="ECO:0000313" key="3">
    <source>
        <dbReference type="Proteomes" id="UP000054538"/>
    </source>
</evidence>
<proteinExistence type="predicted"/>
<organism evidence="2 3">
    <name type="scientific">Paxillus rubicundulus Ve08.2h10</name>
    <dbReference type="NCBI Taxonomy" id="930991"/>
    <lineage>
        <taxon>Eukaryota</taxon>
        <taxon>Fungi</taxon>
        <taxon>Dikarya</taxon>
        <taxon>Basidiomycota</taxon>
        <taxon>Agaricomycotina</taxon>
        <taxon>Agaricomycetes</taxon>
        <taxon>Agaricomycetidae</taxon>
        <taxon>Boletales</taxon>
        <taxon>Paxilineae</taxon>
        <taxon>Paxillaceae</taxon>
        <taxon>Paxillus</taxon>
    </lineage>
</organism>
<dbReference type="EMBL" id="KN825614">
    <property type="protein sequence ID" value="KIK82642.1"/>
    <property type="molecule type" value="Genomic_DNA"/>
</dbReference>
<feature type="non-terminal residue" evidence="2">
    <location>
        <position position="59"/>
    </location>
</feature>
<dbReference type="AlphaFoldDB" id="A0A0D0CIV4"/>
<dbReference type="OrthoDB" id="3199698at2759"/>
<dbReference type="Pfam" id="PF18759">
    <property type="entry name" value="Plavaka"/>
    <property type="match status" value="1"/>
</dbReference>
<evidence type="ECO:0000256" key="1">
    <source>
        <dbReference type="SAM" id="Phobius"/>
    </source>
</evidence>
<dbReference type="STRING" id="930991.A0A0D0CIV4"/>
<gene>
    <name evidence="2" type="ORF">PAXRUDRAFT_37997</name>
</gene>
<keyword evidence="1" id="KW-1133">Transmembrane helix</keyword>
<dbReference type="Proteomes" id="UP000054538">
    <property type="component" value="Unassembled WGS sequence"/>
</dbReference>
<reference evidence="2 3" key="1">
    <citation type="submission" date="2014-04" db="EMBL/GenBank/DDBJ databases">
        <authorList>
            <consortium name="DOE Joint Genome Institute"/>
            <person name="Kuo A."/>
            <person name="Kohler A."/>
            <person name="Jargeat P."/>
            <person name="Nagy L.G."/>
            <person name="Floudas D."/>
            <person name="Copeland A."/>
            <person name="Barry K.W."/>
            <person name="Cichocki N."/>
            <person name="Veneault-Fourrey C."/>
            <person name="LaButti K."/>
            <person name="Lindquist E.A."/>
            <person name="Lipzen A."/>
            <person name="Lundell T."/>
            <person name="Morin E."/>
            <person name="Murat C."/>
            <person name="Sun H."/>
            <person name="Tunlid A."/>
            <person name="Henrissat B."/>
            <person name="Grigoriev I.V."/>
            <person name="Hibbett D.S."/>
            <person name="Martin F."/>
            <person name="Nordberg H.P."/>
            <person name="Cantor M.N."/>
            <person name="Hua S.X."/>
        </authorList>
    </citation>
    <scope>NUCLEOTIDE SEQUENCE [LARGE SCALE GENOMIC DNA]</scope>
    <source>
        <strain evidence="2 3">Ve08.2h10</strain>
    </source>
</reference>
<dbReference type="InParanoid" id="A0A0D0CIV4"/>
<feature type="non-terminal residue" evidence="2">
    <location>
        <position position="1"/>
    </location>
</feature>
<keyword evidence="1" id="KW-0812">Transmembrane</keyword>
<evidence type="ECO:0000313" key="2">
    <source>
        <dbReference type="EMBL" id="KIK82642.1"/>
    </source>
</evidence>
<name>A0A0D0CIV4_9AGAM</name>
<keyword evidence="3" id="KW-1185">Reference proteome</keyword>
<dbReference type="InterPro" id="IPR041078">
    <property type="entry name" value="Plavaka"/>
</dbReference>
<accession>A0A0D0CIV4</accession>
<dbReference type="HOGENOM" id="CLU_202886_0_0_1"/>
<keyword evidence="1" id="KW-0472">Membrane</keyword>
<sequence>IPIILSSDKTIVSVATGNNEYYPLYLSVGNMHNTVLLELILICHSHHTYAVVLIVFLAM</sequence>
<reference evidence="3" key="2">
    <citation type="submission" date="2015-01" db="EMBL/GenBank/DDBJ databases">
        <title>Evolutionary Origins and Diversification of the Mycorrhizal Mutualists.</title>
        <authorList>
            <consortium name="DOE Joint Genome Institute"/>
            <consortium name="Mycorrhizal Genomics Consortium"/>
            <person name="Kohler A."/>
            <person name="Kuo A."/>
            <person name="Nagy L.G."/>
            <person name="Floudas D."/>
            <person name="Copeland A."/>
            <person name="Barry K.W."/>
            <person name="Cichocki N."/>
            <person name="Veneault-Fourrey C."/>
            <person name="LaButti K."/>
            <person name="Lindquist E.A."/>
            <person name="Lipzen A."/>
            <person name="Lundell T."/>
            <person name="Morin E."/>
            <person name="Murat C."/>
            <person name="Riley R."/>
            <person name="Ohm R."/>
            <person name="Sun H."/>
            <person name="Tunlid A."/>
            <person name="Henrissat B."/>
            <person name="Grigoriev I.V."/>
            <person name="Hibbett D.S."/>
            <person name="Martin F."/>
        </authorList>
    </citation>
    <scope>NUCLEOTIDE SEQUENCE [LARGE SCALE GENOMIC DNA]</scope>
    <source>
        <strain evidence="3">Ve08.2h10</strain>
    </source>
</reference>